<dbReference type="Pfam" id="PF02254">
    <property type="entry name" value="TrkA_N"/>
    <property type="match status" value="1"/>
</dbReference>
<dbReference type="PANTHER" id="PTHR43833:SF7">
    <property type="entry name" value="KTR SYSTEM POTASSIUM UPTAKE PROTEIN C"/>
    <property type="match status" value="1"/>
</dbReference>
<keyword evidence="4" id="KW-1185">Reference proteome</keyword>
<dbReference type="InterPro" id="IPR036291">
    <property type="entry name" value="NAD(P)-bd_dom_sf"/>
</dbReference>
<sequence>MKSILIIGLGRFGRHMGRKLIEEGNEVLAIEKSEERADTAVSVIQHILIGDATNSDFMRTLGVSNFDLCVVAIGDNFAMTLEIVVLLKDIGAKHILARANRDRYKKLLLRNGADEVVYAEREIAERLAVKYSVNNVFDYVELTPEYGIYEVAVPEAWVGKSISEQSIRTKHHVNIMAIKRGEVISPLPHPDHVFAIDERLIIMGHYRDIKRLVTK</sequence>
<dbReference type="Proteomes" id="UP000184342">
    <property type="component" value="Unassembled WGS sequence"/>
</dbReference>
<dbReference type="PROSITE" id="PS51202">
    <property type="entry name" value="RCK_C"/>
    <property type="match status" value="1"/>
</dbReference>
<dbReference type="Gene3D" id="3.40.50.720">
    <property type="entry name" value="NAD(P)-binding Rossmann-like Domain"/>
    <property type="match status" value="1"/>
</dbReference>
<dbReference type="AlphaFoldDB" id="A0A1M6IV59"/>
<protein>
    <submittedName>
        <fullName evidence="3">Trk system potassium uptake protein TrkA</fullName>
    </submittedName>
</protein>
<feature type="domain" description="RCK N-terminal" evidence="1">
    <location>
        <begin position="1"/>
        <end position="118"/>
    </location>
</feature>
<dbReference type="Gene3D" id="3.30.70.1450">
    <property type="entry name" value="Regulator of K+ conductance, C-terminal domain"/>
    <property type="match status" value="1"/>
</dbReference>
<dbReference type="InterPro" id="IPR050721">
    <property type="entry name" value="Trk_Ktr_HKT_K-transport"/>
</dbReference>
<reference evidence="3 4" key="1">
    <citation type="submission" date="2016-11" db="EMBL/GenBank/DDBJ databases">
        <authorList>
            <person name="Jaros S."/>
            <person name="Januszkiewicz K."/>
            <person name="Wedrychowicz H."/>
        </authorList>
    </citation>
    <scope>NUCLEOTIDE SEQUENCE [LARGE SCALE GENOMIC DNA]</scope>
    <source>
        <strain evidence="3 4">DSM 15970</strain>
    </source>
</reference>
<dbReference type="SUPFAM" id="SSF116726">
    <property type="entry name" value="TrkA C-terminal domain-like"/>
    <property type="match status" value="1"/>
</dbReference>
<dbReference type="EMBL" id="FQYT01000019">
    <property type="protein sequence ID" value="SHJ38322.1"/>
    <property type="molecule type" value="Genomic_DNA"/>
</dbReference>
<evidence type="ECO:0000259" key="1">
    <source>
        <dbReference type="PROSITE" id="PS51201"/>
    </source>
</evidence>
<proteinExistence type="predicted"/>
<dbReference type="InterPro" id="IPR006037">
    <property type="entry name" value="RCK_C"/>
</dbReference>
<evidence type="ECO:0000313" key="4">
    <source>
        <dbReference type="Proteomes" id="UP000184342"/>
    </source>
</evidence>
<dbReference type="SUPFAM" id="SSF51735">
    <property type="entry name" value="NAD(P)-binding Rossmann-fold domains"/>
    <property type="match status" value="1"/>
</dbReference>
<dbReference type="RefSeq" id="WP_073994146.1">
    <property type="nucleotide sequence ID" value="NZ_FQYT01000019.1"/>
</dbReference>
<dbReference type="GO" id="GO:0006813">
    <property type="term" value="P:potassium ion transport"/>
    <property type="evidence" value="ECO:0007669"/>
    <property type="project" value="InterPro"/>
</dbReference>
<organism evidence="3 4">
    <name type="scientific">Parasporobacterium paucivorans DSM 15970</name>
    <dbReference type="NCBI Taxonomy" id="1122934"/>
    <lineage>
        <taxon>Bacteria</taxon>
        <taxon>Bacillati</taxon>
        <taxon>Bacillota</taxon>
        <taxon>Clostridia</taxon>
        <taxon>Lachnospirales</taxon>
        <taxon>Lachnospiraceae</taxon>
        <taxon>Parasporobacterium</taxon>
    </lineage>
</organism>
<dbReference type="InterPro" id="IPR036721">
    <property type="entry name" value="RCK_C_sf"/>
</dbReference>
<feature type="domain" description="RCK C-terminal" evidence="2">
    <location>
        <begin position="134"/>
        <end position="215"/>
    </location>
</feature>
<dbReference type="PROSITE" id="PS51201">
    <property type="entry name" value="RCK_N"/>
    <property type="match status" value="1"/>
</dbReference>
<dbReference type="STRING" id="1122934.SAMN02745691_01863"/>
<gene>
    <name evidence="3" type="ORF">SAMN02745691_01863</name>
</gene>
<dbReference type="PANTHER" id="PTHR43833">
    <property type="entry name" value="POTASSIUM CHANNEL PROTEIN 2-RELATED-RELATED"/>
    <property type="match status" value="1"/>
</dbReference>
<dbReference type="InterPro" id="IPR003148">
    <property type="entry name" value="RCK_N"/>
</dbReference>
<evidence type="ECO:0000259" key="2">
    <source>
        <dbReference type="PROSITE" id="PS51202"/>
    </source>
</evidence>
<evidence type="ECO:0000313" key="3">
    <source>
        <dbReference type="EMBL" id="SHJ38322.1"/>
    </source>
</evidence>
<dbReference type="OrthoDB" id="9776294at2"/>
<dbReference type="Pfam" id="PF02080">
    <property type="entry name" value="TrkA_C"/>
    <property type="match status" value="1"/>
</dbReference>
<dbReference type="GO" id="GO:0008324">
    <property type="term" value="F:monoatomic cation transmembrane transporter activity"/>
    <property type="evidence" value="ECO:0007669"/>
    <property type="project" value="InterPro"/>
</dbReference>
<accession>A0A1M6IV59</accession>
<name>A0A1M6IV59_9FIRM</name>